<evidence type="ECO:0000313" key="2">
    <source>
        <dbReference type="Proteomes" id="UP001151532"/>
    </source>
</evidence>
<dbReference type="EMBL" id="JAPFFK010000018">
    <property type="protein sequence ID" value="KAJ6691959.1"/>
    <property type="molecule type" value="Genomic_DNA"/>
</dbReference>
<evidence type="ECO:0000313" key="1">
    <source>
        <dbReference type="EMBL" id="KAJ6691959.1"/>
    </source>
</evidence>
<reference evidence="1" key="2">
    <citation type="journal article" date="2023" name="Int. J. Mol. Sci.">
        <title>De Novo Assembly and Annotation of 11 Diverse Shrub Willow (Salix) Genomes Reveals Novel Gene Organization in Sex-Linked Regions.</title>
        <authorList>
            <person name="Hyden B."/>
            <person name="Feng K."/>
            <person name="Yates T.B."/>
            <person name="Jawdy S."/>
            <person name="Cereghino C."/>
            <person name="Smart L.B."/>
            <person name="Muchero W."/>
        </authorList>
    </citation>
    <scope>NUCLEOTIDE SEQUENCE</scope>
    <source>
        <tissue evidence="1">Shoot tip</tissue>
    </source>
</reference>
<protein>
    <submittedName>
        <fullName evidence="1">Uncharacterized protein</fullName>
    </submittedName>
</protein>
<keyword evidence="2" id="KW-1185">Reference proteome</keyword>
<proteinExistence type="predicted"/>
<comment type="caution">
    <text evidence="1">The sequence shown here is derived from an EMBL/GenBank/DDBJ whole genome shotgun (WGS) entry which is preliminary data.</text>
</comment>
<dbReference type="AlphaFoldDB" id="A0A9Q0PP87"/>
<dbReference type="OrthoDB" id="1876953at2759"/>
<gene>
    <name evidence="1" type="ORF">OIU79_013852</name>
</gene>
<organism evidence="1 2">
    <name type="scientific">Salix purpurea</name>
    <name type="common">Purple osier willow</name>
    <dbReference type="NCBI Taxonomy" id="77065"/>
    <lineage>
        <taxon>Eukaryota</taxon>
        <taxon>Viridiplantae</taxon>
        <taxon>Streptophyta</taxon>
        <taxon>Embryophyta</taxon>
        <taxon>Tracheophyta</taxon>
        <taxon>Spermatophyta</taxon>
        <taxon>Magnoliopsida</taxon>
        <taxon>eudicotyledons</taxon>
        <taxon>Gunneridae</taxon>
        <taxon>Pentapetalae</taxon>
        <taxon>rosids</taxon>
        <taxon>fabids</taxon>
        <taxon>Malpighiales</taxon>
        <taxon>Salicaceae</taxon>
        <taxon>Saliceae</taxon>
        <taxon>Salix</taxon>
    </lineage>
</organism>
<sequence length="64" mass="7868">MVLFLNFSDLLLWNQEVEKIEKNRSFTTTDEGFLEKLRISNPFLEIERIRSYTYARKIIKKERR</sequence>
<dbReference type="Proteomes" id="UP001151532">
    <property type="component" value="Chromosome 9"/>
</dbReference>
<accession>A0A9Q0PP87</accession>
<name>A0A9Q0PP87_SALPP</name>
<reference evidence="1" key="1">
    <citation type="submission" date="2022-11" db="EMBL/GenBank/DDBJ databases">
        <authorList>
            <person name="Hyden B.L."/>
            <person name="Feng K."/>
            <person name="Yates T."/>
            <person name="Jawdy S."/>
            <person name="Smart L.B."/>
            <person name="Muchero W."/>
        </authorList>
    </citation>
    <scope>NUCLEOTIDE SEQUENCE</scope>
    <source>
        <tissue evidence="1">Shoot tip</tissue>
    </source>
</reference>